<evidence type="ECO:0000313" key="3">
    <source>
        <dbReference type="Proteomes" id="UP000597038"/>
    </source>
</evidence>
<reference evidence="2 3" key="1">
    <citation type="submission" date="2020-12" db="EMBL/GenBank/DDBJ databases">
        <title>Genomic analysis of Staphylococcus felis from a cat with skin infection.</title>
        <authorList>
            <person name="Aslantas O."/>
            <person name="Keskin O."/>
            <person name="Buyukaltay K."/>
            <person name="Gullu Yucetepe A."/>
        </authorList>
    </citation>
    <scope>NUCLEOTIDE SEQUENCE [LARGE SCALE GENOMIC DNA]</scope>
    <source>
        <strain evidence="2 3">HARRANVET</strain>
    </source>
</reference>
<feature type="compositionally biased region" description="Basic and acidic residues" evidence="1">
    <location>
        <begin position="39"/>
        <end position="51"/>
    </location>
</feature>
<organism evidence="2 3">
    <name type="scientific">Staphylococcus felis</name>
    <dbReference type="NCBI Taxonomy" id="46127"/>
    <lineage>
        <taxon>Bacteria</taxon>
        <taxon>Bacillati</taxon>
        <taxon>Bacillota</taxon>
        <taxon>Bacilli</taxon>
        <taxon>Bacillales</taxon>
        <taxon>Staphylococcaceae</taxon>
        <taxon>Staphylococcus</taxon>
    </lineage>
</organism>
<proteinExistence type="predicted"/>
<comment type="caution">
    <text evidence="2">The sequence shown here is derived from an EMBL/GenBank/DDBJ whole genome shotgun (WGS) entry which is preliminary data.</text>
</comment>
<protein>
    <submittedName>
        <fullName evidence="2">Molecular chaperone DnaJ</fullName>
    </submittedName>
</protein>
<gene>
    <name evidence="2" type="ORF">I9026_12865</name>
</gene>
<feature type="non-terminal residue" evidence="2">
    <location>
        <position position="1"/>
    </location>
</feature>
<evidence type="ECO:0000313" key="2">
    <source>
        <dbReference type="EMBL" id="MBH9582220.1"/>
    </source>
</evidence>
<feature type="region of interest" description="Disordered" evidence="1">
    <location>
        <begin position="33"/>
        <end position="52"/>
    </location>
</feature>
<accession>A0ABS0QSG9</accession>
<sequence>HAGAQYGGFGQGFGGQDFSGLGGGGFEDIFSSFFGGSQRQRDPNEPRRGDDLQYTMTVTFEESVFVTEKEISIIKDVTFH</sequence>
<feature type="non-terminal residue" evidence="2">
    <location>
        <position position="80"/>
    </location>
</feature>
<evidence type="ECO:0000256" key="1">
    <source>
        <dbReference type="SAM" id="MobiDB-lite"/>
    </source>
</evidence>
<keyword evidence="3" id="KW-1185">Reference proteome</keyword>
<dbReference type="EMBL" id="JAEDAQ010000194">
    <property type="protein sequence ID" value="MBH9582220.1"/>
    <property type="molecule type" value="Genomic_DNA"/>
</dbReference>
<dbReference type="Proteomes" id="UP000597038">
    <property type="component" value="Unassembled WGS sequence"/>
</dbReference>
<name>A0ABS0QSG9_9STAP</name>